<gene>
    <name evidence="3" type="ORF">MUK42_17656</name>
</gene>
<reference evidence="3" key="1">
    <citation type="submission" date="2022-05" db="EMBL/GenBank/DDBJ databases">
        <title>The Musa troglodytarum L. genome provides insights into the mechanism of non-climacteric behaviour and enrichment of carotenoids.</title>
        <authorList>
            <person name="Wang J."/>
        </authorList>
    </citation>
    <scope>NUCLEOTIDE SEQUENCE</scope>
    <source>
        <tissue evidence="3">Leaf</tissue>
    </source>
</reference>
<dbReference type="Proteomes" id="UP001055439">
    <property type="component" value="Chromosome 10"/>
</dbReference>
<evidence type="ECO:0000259" key="2">
    <source>
        <dbReference type="Pfam" id="PF11955"/>
    </source>
</evidence>
<feature type="compositionally biased region" description="Low complexity" evidence="1">
    <location>
        <begin position="159"/>
        <end position="180"/>
    </location>
</feature>
<accession>A0A9E7JF67</accession>
<protein>
    <submittedName>
        <fullName evidence="3">Plant organelle RNA recognition domain</fullName>
    </submittedName>
</protein>
<dbReference type="PANTHER" id="PTHR31476">
    <property type="entry name" value="PROTEIN WHAT'S THIS FACTOR 1 HOMOLOG, CHLOROPLASTIC"/>
    <property type="match status" value="1"/>
</dbReference>
<organism evidence="3 4">
    <name type="scientific">Musa troglodytarum</name>
    <name type="common">fe'i banana</name>
    <dbReference type="NCBI Taxonomy" id="320322"/>
    <lineage>
        <taxon>Eukaryota</taxon>
        <taxon>Viridiplantae</taxon>
        <taxon>Streptophyta</taxon>
        <taxon>Embryophyta</taxon>
        <taxon>Tracheophyta</taxon>
        <taxon>Spermatophyta</taxon>
        <taxon>Magnoliopsida</taxon>
        <taxon>Liliopsida</taxon>
        <taxon>Zingiberales</taxon>
        <taxon>Musaceae</taxon>
        <taxon>Musa</taxon>
    </lineage>
</organism>
<dbReference type="Pfam" id="PF11955">
    <property type="entry name" value="PORR"/>
    <property type="match status" value="1"/>
</dbReference>
<dbReference type="AlphaFoldDB" id="A0A9E7JF67"/>
<dbReference type="EMBL" id="CP097503">
    <property type="protein sequence ID" value="URD78661.1"/>
    <property type="molecule type" value="Genomic_DNA"/>
</dbReference>
<dbReference type="InterPro" id="IPR045040">
    <property type="entry name" value="PORR_fam"/>
</dbReference>
<sequence>MPSFSSRLQLSHLFLRRRLLRPPPWLLGRTASISSLKVAWRKDPLLDAAIDRDKRWRLCSRVVREVLNEPGQTIPLRYLEKRRERLGLPVHVKTFLAIPTCSTSTWRPSSPTRPPSPSSVPPLPSLLPRPRCPPPIPPRALALAKLCKLLMMSRHRALPPRSSSTLSATSASPTIYSASSPSPPPPPARPCRWR</sequence>
<feature type="compositionally biased region" description="Pro residues" evidence="1">
    <location>
        <begin position="111"/>
        <end position="131"/>
    </location>
</feature>
<proteinExistence type="predicted"/>
<keyword evidence="4" id="KW-1185">Reference proteome</keyword>
<dbReference type="GO" id="GO:0003723">
    <property type="term" value="F:RNA binding"/>
    <property type="evidence" value="ECO:0007669"/>
    <property type="project" value="InterPro"/>
</dbReference>
<dbReference type="OrthoDB" id="10470608at2759"/>
<feature type="domain" description="PORR" evidence="2">
    <location>
        <begin position="42"/>
        <end position="96"/>
    </location>
</feature>
<feature type="compositionally biased region" description="Pro residues" evidence="1">
    <location>
        <begin position="181"/>
        <end position="194"/>
    </location>
</feature>
<dbReference type="PANTHER" id="PTHR31476:SF3">
    <property type="entry name" value="UBIQUITIN CARBOXYL-TERMINAL HYDROLASE FAMILY PROTEIN"/>
    <property type="match status" value="1"/>
</dbReference>
<feature type="region of interest" description="Disordered" evidence="1">
    <location>
        <begin position="102"/>
        <end position="131"/>
    </location>
</feature>
<evidence type="ECO:0000313" key="4">
    <source>
        <dbReference type="Proteomes" id="UP001055439"/>
    </source>
</evidence>
<name>A0A9E7JF67_9LILI</name>
<dbReference type="InterPro" id="IPR021099">
    <property type="entry name" value="PORR_domain"/>
</dbReference>
<feature type="region of interest" description="Disordered" evidence="1">
    <location>
        <begin position="158"/>
        <end position="194"/>
    </location>
</feature>
<evidence type="ECO:0000256" key="1">
    <source>
        <dbReference type="SAM" id="MobiDB-lite"/>
    </source>
</evidence>
<evidence type="ECO:0000313" key="3">
    <source>
        <dbReference type="EMBL" id="URD78661.1"/>
    </source>
</evidence>